<protein>
    <submittedName>
        <fullName evidence="2">Uncharacterized protein</fullName>
    </submittedName>
</protein>
<dbReference type="Proteomes" id="UP001066276">
    <property type="component" value="Chromosome 2_1"/>
</dbReference>
<feature type="compositionally biased region" description="Polar residues" evidence="1">
    <location>
        <begin position="82"/>
        <end position="91"/>
    </location>
</feature>
<evidence type="ECO:0000313" key="2">
    <source>
        <dbReference type="EMBL" id="KAJ1199891.1"/>
    </source>
</evidence>
<comment type="caution">
    <text evidence="2">The sequence shown here is derived from an EMBL/GenBank/DDBJ whole genome shotgun (WGS) entry which is preliminary data.</text>
</comment>
<dbReference type="EMBL" id="JANPWB010000003">
    <property type="protein sequence ID" value="KAJ1199891.1"/>
    <property type="molecule type" value="Genomic_DNA"/>
</dbReference>
<name>A0AAV7VGM0_PLEWA</name>
<evidence type="ECO:0000313" key="3">
    <source>
        <dbReference type="Proteomes" id="UP001066276"/>
    </source>
</evidence>
<reference evidence="2" key="1">
    <citation type="journal article" date="2022" name="bioRxiv">
        <title>Sequencing and chromosome-scale assembly of the giantPleurodeles waltlgenome.</title>
        <authorList>
            <person name="Brown T."/>
            <person name="Elewa A."/>
            <person name="Iarovenko S."/>
            <person name="Subramanian E."/>
            <person name="Araus A.J."/>
            <person name="Petzold A."/>
            <person name="Susuki M."/>
            <person name="Suzuki K.-i.T."/>
            <person name="Hayashi T."/>
            <person name="Toyoda A."/>
            <person name="Oliveira C."/>
            <person name="Osipova E."/>
            <person name="Leigh N.D."/>
            <person name="Simon A."/>
            <person name="Yun M.H."/>
        </authorList>
    </citation>
    <scope>NUCLEOTIDE SEQUENCE</scope>
    <source>
        <strain evidence="2">20211129_DDA</strain>
        <tissue evidence="2">Liver</tissue>
    </source>
</reference>
<gene>
    <name evidence="2" type="ORF">NDU88_003723</name>
</gene>
<sequence length="147" mass="15174">MSGGLPFSHCAHASRRHLGPTCPPEEHRSSSERTAQPARRLPTAATSGRGPQGSVTTRIIRHLPPVGSSAVRSIAAPVASVFHSQQRSGVSQRDRAAEEGTPSVPRIGREAGVSGSSLGSPPTAASVPLVPRLGGDGSHLRSGSRRL</sequence>
<evidence type="ECO:0000256" key="1">
    <source>
        <dbReference type="SAM" id="MobiDB-lite"/>
    </source>
</evidence>
<organism evidence="2 3">
    <name type="scientific">Pleurodeles waltl</name>
    <name type="common">Iberian ribbed newt</name>
    <dbReference type="NCBI Taxonomy" id="8319"/>
    <lineage>
        <taxon>Eukaryota</taxon>
        <taxon>Metazoa</taxon>
        <taxon>Chordata</taxon>
        <taxon>Craniata</taxon>
        <taxon>Vertebrata</taxon>
        <taxon>Euteleostomi</taxon>
        <taxon>Amphibia</taxon>
        <taxon>Batrachia</taxon>
        <taxon>Caudata</taxon>
        <taxon>Salamandroidea</taxon>
        <taxon>Salamandridae</taxon>
        <taxon>Pleurodelinae</taxon>
        <taxon>Pleurodeles</taxon>
    </lineage>
</organism>
<accession>A0AAV7VGM0</accession>
<proteinExistence type="predicted"/>
<feature type="region of interest" description="Disordered" evidence="1">
    <location>
        <begin position="82"/>
        <end position="147"/>
    </location>
</feature>
<keyword evidence="3" id="KW-1185">Reference proteome</keyword>
<dbReference type="AlphaFoldDB" id="A0AAV7VGM0"/>
<feature type="region of interest" description="Disordered" evidence="1">
    <location>
        <begin position="1"/>
        <end position="57"/>
    </location>
</feature>